<evidence type="ECO:0000256" key="4">
    <source>
        <dbReference type="ARBA" id="ARBA00023125"/>
    </source>
</evidence>
<dbReference type="RefSeq" id="WP_092345936.1">
    <property type="nucleotide sequence ID" value="NZ_FNQN01000003.1"/>
</dbReference>
<evidence type="ECO:0000256" key="5">
    <source>
        <dbReference type="RuleBase" id="RU003939"/>
    </source>
</evidence>
<dbReference type="STRING" id="37625.SAMN05660420_01309"/>
<dbReference type="PRINTS" id="PR01727">
    <property type="entry name" value="DNABINDINGHU"/>
</dbReference>
<dbReference type="PANTHER" id="PTHR33175">
    <property type="entry name" value="DNA-BINDING PROTEIN HU"/>
    <property type="match status" value="1"/>
</dbReference>
<dbReference type="CDD" id="cd13831">
    <property type="entry name" value="HU"/>
    <property type="match status" value="1"/>
</dbReference>
<evidence type="ECO:0000256" key="3">
    <source>
        <dbReference type="ARBA" id="ARBA00023067"/>
    </source>
</evidence>
<accession>A0A1H3YNC5</accession>
<evidence type="ECO:0000256" key="2">
    <source>
        <dbReference type="ARBA" id="ARBA00010529"/>
    </source>
</evidence>
<dbReference type="OrthoDB" id="9799835at2"/>
<gene>
    <name evidence="6" type="ORF">SAMN05660420_01309</name>
</gene>
<dbReference type="GO" id="GO:0003677">
    <property type="term" value="F:DNA binding"/>
    <property type="evidence" value="ECO:0007669"/>
    <property type="project" value="UniProtKB-KW"/>
</dbReference>
<evidence type="ECO:0000313" key="6">
    <source>
        <dbReference type="EMBL" id="SEA12897.1"/>
    </source>
</evidence>
<evidence type="ECO:0000256" key="1">
    <source>
        <dbReference type="ARBA" id="ARBA00003819"/>
    </source>
</evidence>
<comment type="function">
    <text evidence="1">Histone-like DNA-binding protein which is capable of wrapping DNA to stabilize it, and thus to prevent its denaturation under extreme environmental conditions.</text>
</comment>
<dbReference type="GO" id="GO:1990103">
    <property type="term" value="C:DnaA-HU complex"/>
    <property type="evidence" value="ECO:0007669"/>
    <property type="project" value="UniProtKB-ARBA"/>
</dbReference>
<dbReference type="GO" id="GO:0005829">
    <property type="term" value="C:cytosol"/>
    <property type="evidence" value="ECO:0007669"/>
    <property type="project" value="TreeGrafter"/>
</dbReference>
<keyword evidence="3" id="KW-0226">DNA condensation</keyword>
<protein>
    <submittedName>
        <fullName evidence="6">DNA-binding protein HU-beta</fullName>
    </submittedName>
</protein>
<dbReference type="EMBL" id="FNQN01000003">
    <property type="protein sequence ID" value="SEA12897.1"/>
    <property type="molecule type" value="Genomic_DNA"/>
</dbReference>
<dbReference type="InterPro" id="IPR020816">
    <property type="entry name" value="Histone-like_DNA-bd_CS"/>
</dbReference>
<dbReference type="FunFam" id="4.10.520.10:FF:000001">
    <property type="entry name" value="DNA-binding protein HU"/>
    <property type="match status" value="1"/>
</dbReference>
<dbReference type="PANTHER" id="PTHR33175:SF3">
    <property type="entry name" value="DNA-BINDING PROTEIN HU-BETA"/>
    <property type="match status" value="1"/>
</dbReference>
<dbReference type="SUPFAM" id="SSF47729">
    <property type="entry name" value="IHF-like DNA-binding proteins"/>
    <property type="match status" value="1"/>
</dbReference>
<reference evidence="6 7" key="1">
    <citation type="submission" date="2016-10" db="EMBL/GenBank/DDBJ databases">
        <authorList>
            <person name="de Groot N.N."/>
        </authorList>
    </citation>
    <scope>NUCLEOTIDE SEQUENCE [LARGE SCALE GENOMIC DNA]</scope>
    <source>
        <strain evidence="6 7">DSM 7343</strain>
    </source>
</reference>
<evidence type="ECO:0000313" key="7">
    <source>
        <dbReference type="Proteomes" id="UP000199409"/>
    </source>
</evidence>
<dbReference type="GO" id="GO:0006351">
    <property type="term" value="P:DNA-templated transcription"/>
    <property type="evidence" value="ECO:0007669"/>
    <property type="project" value="UniProtKB-ARBA"/>
</dbReference>
<dbReference type="GO" id="GO:0042802">
    <property type="term" value="F:identical protein binding"/>
    <property type="evidence" value="ECO:0007669"/>
    <property type="project" value="UniProtKB-ARBA"/>
</dbReference>
<dbReference type="Gene3D" id="4.10.520.10">
    <property type="entry name" value="IHF-like DNA-binding proteins"/>
    <property type="match status" value="1"/>
</dbReference>
<organism evidence="6 7">
    <name type="scientific">Desulfuromusa kysingii</name>
    <dbReference type="NCBI Taxonomy" id="37625"/>
    <lineage>
        <taxon>Bacteria</taxon>
        <taxon>Pseudomonadati</taxon>
        <taxon>Thermodesulfobacteriota</taxon>
        <taxon>Desulfuromonadia</taxon>
        <taxon>Desulfuromonadales</taxon>
        <taxon>Geopsychrobacteraceae</taxon>
        <taxon>Desulfuromusa</taxon>
    </lineage>
</organism>
<sequence length="90" mass="9225">MTKADLVNAMAEKAGLSKTDAEGALKAFTEAVTDALKAGEKVAMVGFGTFSVGDRAARTGQNPQTGEKIQIAAAKVPKFKAGKALKDAVN</sequence>
<dbReference type="SMART" id="SM00411">
    <property type="entry name" value="BHL"/>
    <property type="match status" value="1"/>
</dbReference>
<keyword evidence="7" id="KW-1185">Reference proteome</keyword>
<dbReference type="Proteomes" id="UP000199409">
    <property type="component" value="Unassembled WGS sequence"/>
</dbReference>
<dbReference type="GO" id="GO:0006270">
    <property type="term" value="P:DNA replication initiation"/>
    <property type="evidence" value="ECO:0007669"/>
    <property type="project" value="UniProtKB-ARBA"/>
</dbReference>
<dbReference type="GO" id="GO:0030261">
    <property type="term" value="P:chromosome condensation"/>
    <property type="evidence" value="ECO:0007669"/>
    <property type="project" value="UniProtKB-KW"/>
</dbReference>
<dbReference type="PROSITE" id="PS00045">
    <property type="entry name" value="HISTONE_LIKE"/>
    <property type="match status" value="1"/>
</dbReference>
<dbReference type="AlphaFoldDB" id="A0A1H3YNC5"/>
<name>A0A1H3YNC5_9BACT</name>
<keyword evidence="4 6" id="KW-0238">DNA-binding</keyword>
<dbReference type="Pfam" id="PF00216">
    <property type="entry name" value="Bac_DNA_binding"/>
    <property type="match status" value="1"/>
</dbReference>
<dbReference type="GO" id="GO:0030527">
    <property type="term" value="F:structural constituent of chromatin"/>
    <property type="evidence" value="ECO:0007669"/>
    <property type="project" value="InterPro"/>
</dbReference>
<dbReference type="InterPro" id="IPR000119">
    <property type="entry name" value="Hist_DNA-bd"/>
</dbReference>
<proteinExistence type="inferred from homology"/>
<dbReference type="InterPro" id="IPR010992">
    <property type="entry name" value="IHF-like_DNA-bd_dom_sf"/>
</dbReference>
<comment type="similarity">
    <text evidence="2 5">Belongs to the bacterial histone-like protein family.</text>
</comment>
<dbReference type="GO" id="GO:1990178">
    <property type="term" value="C:HU-DNA complex"/>
    <property type="evidence" value="ECO:0007669"/>
    <property type="project" value="UniProtKB-ARBA"/>
</dbReference>